<gene>
    <name evidence="1" type="ORF">KGM_212718</name>
</gene>
<dbReference type="EMBL" id="AGBW02010783">
    <property type="protein sequence ID" value="OWR47799.1"/>
    <property type="molecule type" value="Genomic_DNA"/>
</dbReference>
<proteinExistence type="predicted"/>
<organism evidence="1 2">
    <name type="scientific">Danaus plexippus plexippus</name>
    <dbReference type="NCBI Taxonomy" id="278856"/>
    <lineage>
        <taxon>Eukaryota</taxon>
        <taxon>Metazoa</taxon>
        <taxon>Ecdysozoa</taxon>
        <taxon>Arthropoda</taxon>
        <taxon>Hexapoda</taxon>
        <taxon>Insecta</taxon>
        <taxon>Pterygota</taxon>
        <taxon>Neoptera</taxon>
        <taxon>Endopterygota</taxon>
        <taxon>Lepidoptera</taxon>
        <taxon>Glossata</taxon>
        <taxon>Ditrysia</taxon>
        <taxon>Papilionoidea</taxon>
        <taxon>Nymphalidae</taxon>
        <taxon>Danainae</taxon>
        <taxon>Danaini</taxon>
        <taxon>Danaina</taxon>
        <taxon>Danaus</taxon>
        <taxon>Danaus</taxon>
    </lineage>
</organism>
<sequence length="147" mass="16570">MRDNDKTQFKANKEHKCEVKCNNNTSYMETLAACCSLCFNLESAGNDNAHFLKPTSNTELKTRIAPHIEYLLEKCRPLSTLSRTYALAPNIVETNAAIAPQHKEKKSEESIASIKPSLTSVTAFDNLDLLSLSHVRIYALKKRDQLR</sequence>
<accession>A0A212F240</accession>
<keyword evidence="2" id="KW-1185">Reference proteome</keyword>
<comment type="caution">
    <text evidence="1">The sequence shown here is derived from an EMBL/GenBank/DDBJ whole genome shotgun (WGS) entry which is preliminary data.</text>
</comment>
<evidence type="ECO:0000313" key="2">
    <source>
        <dbReference type="Proteomes" id="UP000007151"/>
    </source>
</evidence>
<dbReference type="Proteomes" id="UP000007151">
    <property type="component" value="Unassembled WGS sequence"/>
</dbReference>
<evidence type="ECO:0000313" key="1">
    <source>
        <dbReference type="EMBL" id="OWR47799.1"/>
    </source>
</evidence>
<dbReference type="InParanoid" id="A0A212F240"/>
<dbReference type="AlphaFoldDB" id="A0A212F240"/>
<reference evidence="1 2" key="1">
    <citation type="journal article" date="2011" name="Cell">
        <title>The monarch butterfly genome yields insights into long-distance migration.</title>
        <authorList>
            <person name="Zhan S."/>
            <person name="Merlin C."/>
            <person name="Boore J.L."/>
            <person name="Reppert S.M."/>
        </authorList>
    </citation>
    <scope>NUCLEOTIDE SEQUENCE [LARGE SCALE GENOMIC DNA]</scope>
    <source>
        <strain evidence="1">F-2</strain>
    </source>
</reference>
<protein>
    <submittedName>
        <fullName evidence="1">Uncharacterized protein</fullName>
    </submittedName>
</protein>
<name>A0A212F240_DANPL</name>
<dbReference type="KEGG" id="dpl:KGM_212718"/>